<dbReference type="EMBL" id="JAPFRF010000001">
    <property type="protein sequence ID" value="KAJ7344403.1"/>
    <property type="molecule type" value="Genomic_DNA"/>
</dbReference>
<evidence type="ECO:0000259" key="9">
    <source>
        <dbReference type="Pfam" id="PF23758"/>
    </source>
</evidence>
<dbReference type="OrthoDB" id="19493at2759"/>
<organism evidence="10 11">
    <name type="scientific">Phrynocephalus forsythii</name>
    <dbReference type="NCBI Taxonomy" id="171643"/>
    <lineage>
        <taxon>Eukaryota</taxon>
        <taxon>Metazoa</taxon>
        <taxon>Chordata</taxon>
        <taxon>Craniata</taxon>
        <taxon>Vertebrata</taxon>
        <taxon>Euteleostomi</taxon>
        <taxon>Lepidosauria</taxon>
        <taxon>Squamata</taxon>
        <taxon>Bifurcata</taxon>
        <taxon>Unidentata</taxon>
        <taxon>Episquamata</taxon>
        <taxon>Toxicofera</taxon>
        <taxon>Iguania</taxon>
        <taxon>Acrodonta</taxon>
        <taxon>Agamidae</taxon>
        <taxon>Agaminae</taxon>
        <taxon>Phrynocephalus</taxon>
    </lineage>
</organism>
<feature type="compositionally biased region" description="Basic and acidic residues" evidence="7">
    <location>
        <begin position="694"/>
        <end position="709"/>
    </location>
</feature>
<dbReference type="AlphaFoldDB" id="A0A9Q1B6Y2"/>
<evidence type="ECO:0000256" key="6">
    <source>
        <dbReference type="PIRNR" id="PIRNR037475"/>
    </source>
</evidence>
<evidence type="ECO:0000259" key="8">
    <source>
        <dbReference type="Pfam" id="PF23756"/>
    </source>
</evidence>
<keyword evidence="4" id="KW-0597">Phosphoprotein</keyword>
<evidence type="ECO:0000313" key="11">
    <source>
        <dbReference type="Proteomes" id="UP001142489"/>
    </source>
</evidence>
<dbReference type="GO" id="GO:0031084">
    <property type="term" value="C:BLOC-2 complex"/>
    <property type="evidence" value="ECO:0007669"/>
    <property type="project" value="UniProtKB-UniRule"/>
</dbReference>
<dbReference type="GO" id="GO:0048066">
    <property type="term" value="P:developmental pigmentation"/>
    <property type="evidence" value="ECO:0007669"/>
    <property type="project" value="TreeGrafter"/>
</dbReference>
<sequence length="1160" mass="131754">MLLKTRRSCLPMTSVQMIPETYSHVLAEFECLSPLLSALRLDSSRLKCTCIAVSRRWLALGSSGGGLNLIQKDCWKQRLFLTHKEGAISRAAFCLHDEDYVAVATSQGLVVVWELNQERRGKPERIYVSSEHKGRKVTALCWDTNALRIFVGDHVGKVSAIKINTSKQGKASTAFVMFPVQIITTVDSKVVQLDYLDGRLLISSLTRSYLCDTEREKFWRIGNKERDGEYGACFFPAGKSCGNQQSLIYCARPGSRMWEVNIEGEVLSTHQFKQLLSLPPLPVITLREDPEYNSSACCPQSLAFPRLLYLSEHCVMTWTEKGIYIFIPQNVQVLLWSEVKDIHDIAVYKNELCCLHTNGKVSHLFLVPVERCIERLLRRSLWNLAAKVCCLFQNSVILCRARKALPIDKLEHLKSQLDLSTQSDIITQLEELISKLEPLDSACSSRRSSISSHESFNILESGIYRVISRRGSQSDEDTCSLHSQPLSEEDRLKEFHAHQEEEQLDLDNISHASVVVDPDRNETFLPFSIPLSFRSPSPLVSLQAVKDSVSSFVRKTTEKIEKIGTLHGNPDRIRQDIVDEEEQVSDVTASITAEPLEEEVETESHVLEEDHLKDLKAATAETLTRLQDPLILLQPQCLTAVLLDWIPFLEEAFGSKPAAILDDSLSQMCTNMSLQPEEQQVFNENIGPNQCNEPVDKEQRTVSETKCESNEATNQQGENCGESTSPATDSEGDKMSCKQAATSEMAFNHSFKMYPSCFIAQNFQKDLVDLTTLCFELNIYEWSQINGEQYEKAQPSHVLACKFIKDYFFLLDLERLKNWIINCHSCHPEVWETYMDGLKELTLTSPVTMALESADMFKTLKLLVDLGPWDAPILLAHAQRLYEKFGETSLRPLIKFYPSILPSDVKQICKNKPEHFLAYLDSLIKSKTEEERLSFLSSLLHPESLQVDWLHLAVSHDAPHKANTMDTQGNPRPRSHLFTWGYNQLILLLLKLPSDIATKVKMCDICKNYGFWPGYLSLCLEMNKRAETFTNIIYLDDMNLLDREHGAVPETIEEWKFFLCLVKNHHSSNLHLAMQNGNSFSNGTPEWSNHITVENTALLLARVIGPDHALQLLKESGLMAELSERFAKICEILKIAEKRQRALIQSMLEKCDRFLWSQQA</sequence>
<comment type="caution">
    <text evidence="10">The sequence shown here is derived from an EMBL/GenBank/DDBJ whole genome shotgun (WGS) entry which is preliminary data.</text>
</comment>
<evidence type="ECO:0000256" key="5">
    <source>
        <dbReference type="ARBA" id="ARBA00057536"/>
    </source>
</evidence>
<dbReference type="InterPro" id="IPR056445">
    <property type="entry name" value="TPR_HPS5"/>
</dbReference>
<reference evidence="10" key="1">
    <citation type="journal article" date="2023" name="DNA Res.">
        <title>Chromosome-level genome assembly of Phrynocephalus forsythii using third-generation DNA sequencing and Hi-C analysis.</title>
        <authorList>
            <person name="Qi Y."/>
            <person name="Zhao W."/>
            <person name="Zhao Y."/>
            <person name="Niu C."/>
            <person name="Cao S."/>
            <person name="Zhang Y."/>
        </authorList>
    </citation>
    <scope>NUCLEOTIDE SEQUENCE</scope>
    <source>
        <tissue evidence="10">Muscle</tissue>
    </source>
</reference>
<dbReference type="PANTHER" id="PTHR23287">
    <property type="entry name" value="RUBY-EYE2-LIKE PROTEIN"/>
    <property type="match status" value="1"/>
</dbReference>
<dbReference type="Gene3D" id="2.130.10.10">
    <property type="entry name" value="YVTN repeat-like/Quinoprotein amine dehydrogenase"/>
    <property type="match status" value="1"/>
</dbReference>
<dbReference type="InterPro" id="IPR056499">
    <property type="entry name" value="Beta-prop_HPS5-like"/>
</dbReference>
<feature type="domain" description="HPS5-like beta-propeller" evidence="8">
    <location>
        <begin position="26"/>
        <end position="358"/>
    </location>
</feature>
<evidence type="ECO:0000256" key="7">
    <source>
        <dbReference type="SAM" id="MobiDB-lite"/>
    </source>
</evidence>
<dbReference type="GO" id="GO:0005829">
    <property type="term" value="C:cytosol"/>
    <property type="evidence" value="ECO:0007669"/>
    <property type="project" value="UniProtKB-SubCell"/>
</dbReference>
<gene>
    <name evidence="10" type="ORF">JRQ81_000353</name>
</gene>
<dbReference type="FunFam" id="2.130.10.10:FF:000358">
    <property type="entry name" value="Hermansky-Pudlak syndrome 5 protein homolog"/>
    <property type="match status" value="1"/>
</dbReference>
<dbReference type="Proteomes" id="UP001142489">
    <property type="component" value="Unassembled WGS sequence"/>
</dbReference>
<comment type="subunit">
    <text evidence="6">Component of the biogenesis of lysosome-related organelles complex-2 (or BLOC2) composed of HPS3, HPS5 and HPS6.</text>
</comment>
<dbReference type="InterPro" id="IPR015943">
    <property type="entry name" value="WD40/YVTN_repeat-like_dom_sf"/>
</dbReference>
<evidence type="ECO:0000313" key="10">
    <source>
        <dbReference type="EMBL" id="KAJ7344403.1"/>
    </source>
</evidence>
<evidence type="ECO:0000256" key="1">
    <source>
        <dbReference type="ARBA" id="ARBA00004514"/>
    </source>
</evidence>
<keyword evidence="3 6" id="KW-0963">Cytoplasm</keyword>
<dbReference type="PANTHER" id="PTHR23287:SF18">
    <property type="entry name" value="BLOC-2 COMPLEX MEMBER HPS5"/>
    <property type="match status" value="1"/>
</dbReference>
<accession>A0A9Q1B6Y2</accession>
<name>A0A9Q1B6Y2_9SAUR</name>
<feature type="compositionally biased region" description="Polar residues" evidence="7">
    <location>
        <begin position="710"/>
        <end position="728"/>
    </location>
</feature>
<evidence type="ECO:0000256" key="2">
    <source>
        <dbReference type="ARBA" id="ARBA00010697"/>
    </source>
</evidence>
<dbReference type="InterPro" id="IPR035431">
    <property type="entry name" value="HPS5"/>
</dbReference>
<evidence type="ECO:0000256" key="3">
    <source>
        <dbReference type="ARBA" id="ARBA00022490"/>
    </source>
</evidence>
<comment type="similarity">
    <text evidence="2 6">Belongs to the HPS5 family.</text>
</comment>
<dbReference type="Pfam" id="PF23758">
    <property type="entry name" value="TPR_HPS5"/>
    <property type="match status" value="1"/>
</dbReference>
<proteinExistence type="inferred from homology"/>
<protein>
    <recommendedName>
        <fullName evidence="6">Hermansky-Pudlak syndrome 5 protein homolog</fullName>
    </recommendedName>
</protein>
<evidence type="ECO:0000256" key="4">
    <source>
        <dbReference type="ARBA" id="ARBA00022553"/>
    </source>
</evidence>
<keyword evidence="11" id="KW-1185">Reference proteome</keyword>
<feature type="region of interest" description="Disordered" evidence="7">
    <location>
        <begin position="690"/>
        <end position="734"/>
    </location>
</feature>
<comment type="function">
    <text evidence="5">May regulate the synthesis and function of lysosomes and of highly specialized organelles, such as melanosomes and platelet dense granules. Regulates intracellular vesicular trafficking in fibroblasts. May be involved in the regulation of general functions of integrins.</text>
</comment>
<dbReference type="PIRSF" id="PIRSF037475">
    <property type="entry name" value="BLOC-2_complex_Hps5"/>
    <property type="match status" value="1"/>
</dbReference>
<comment type="subcellular location">
    <subcellularLocation>
        <location evidence="1 6">Cytoplasm</location>
        <location evidence="1 6">Cytosol</location>
    </subcellularLocation>
</comment>
<dbReference type="InterPro" id="IPR036322">
    <property type="entry name" value="WD40_repeat_dom_sf"/>
</dbReference>
<dbReference type="Pfam" id="PF23756">
    <property type="entry name" value="Beta-prop_HPS5"/>
    <property type="match status" value="1"/>
</dbReference>
<dbReference type="SUPFAM" id="SSF50978">
    <property type="entry name" value="WD40 repeat-like"/>
    <property type="match status" value="1"/>
</dbReference>
<feature type="domain" description="HPS5 TPR" evidence="9">
    <location>
        <begin position="751"/>
        <end position="1131"/>
    </location>
</feature>